<dbReference type="Proteomes" id="UP000761423">
    <property type="component" value="Unassembled WGS sequence"/>
</dbReference>
<evidence type="ECO:0000313" key="2">
    <source>
        <dbReference type="EMBL" id="NHM04305.1"/>
    </source>
</evidence>
<accession>A0ABX0IAW9</accession>
<feature type="transmembrane region" description="Helical" evidence="1">
    <location>
        <begin position="50"/>
        <end position="68"/>
    </location>
</feature>
<sequence>MAEEVTNPVINNPVQPVKNDRASKLILSLLFDGIGMLSYLVPVFGEAIDIFWAPISGLLLVLMFKGTAGKLAGIFGFIEEMIPFVDVVPTFTITWFYTYVIKGGKGQE</sequence>
<evidence type="ECO:0008006" key="4">
    <source>
        <dbReference type="Google" id="ProtNLM"/>
    </source>
</evidence>
<feature type="transmembrane region" description="Helical" evidence="1">
    <location>
        <begin position="25"/>
        <end position="44"/>
    </location>
</feature>
<organism evidence="2 3">
    <name type="scientific">Flavobacterium celericrescens</name>
    <dbReference type="NCBI Taxonomy" id="2709780"/>
    <lineage>
        <taxon>Bacteria</taxon>
        <taxon>Pseudomonadati</taxon>
        <taxon>Bacteroidota</taxon>
        <taxon>Flavobacteriia</taxon>
        <taxon>Flavobacteriales</taxon>
        <taxon>Flavobacteriaceae</taxon>
        <taxon>Flavobacterium</taxon>
    </lineage>
</organism>
<reference evidence="2 3" key="1">
    <citation type="submission" date="2020-02" db="EMBL/GenBank/DDBJ databases">
        <authorList>
            <person name="Chen W.-M."/>
        </authorList>
    </citation>
    <scope>NUCLEOTIDE SEQUENCE [LARGE SCALE GENOMIC DNA]</scope>
    <source>
        <strain evidence="2 3">TWA-26</strain>
    </source>
</reference>
<keyword evidence="3" id="KW-1185">Reference proteome</keyword>
<gene>
    <name evidence="2" type="ORF">G4L40_06240</name>
</gene>
<keyword evidence="1" id="KW-1133">Transmembrane helix</keyword>
<evidence type="ECO:0000313" key="3">
    <source>
        <dbReference type="Proteomes" id="UP000761423"/>
    </source>
</evidence>
<comment type="caution">
    <text evidence="2">The sequence shown here is derived from an EMBL/GenBank/DDBJ whole genome shotgun (WGS) entry which is preliminary data.</text>
</comment>
<evidence type="ECO:0000256" key="1">
    <source>
        <dbReference type="SAM" id="Phobius"/>
    </source>
</evidence>
<dbReference type="EMBL" id="JAAJBV010000003">
    <property type="protein sequence ID" value="NHM04305.1"/>
    <property type="molecule type" value="Genomic_DNA"/>
</dbReference>
<keyword evidence="1" id="KW-0812">Transmembrane</keyword>
<name>A0ABX0IAW9_9FLAO</name>
<dbReference type="RefSeq" id="WP_166236343.1">
    <property type="nucleotide sequence ID" value="NZ_JAAJBV010000003.1"/>
</dbReference>
<proteinExistence type="predicted"/>
<keyword evidence="1" id="KW-0472">Membrane</keyword>
<protein>
    <recommendedName>
        <fullName evidence="4">Holin</fullName>
    </recommendedName>
</protein>